<comment type="similarity">
    <text evidence="2 6">Belongs to the SURF1 family.</text>
</comment>
<evidence type="ECO:0000256" key="5">
    <source>
        <dbReference type="ARBA" id="ARBA00023136"/>
    </source>
</evidence>
<comment type="subcellular location">
    <subcellularLocation>
        <location evidence="6">Cell membrane</location>
        <topology evidence="6">Multi-pass membrane protein</topology>
    </subcellularLocation>
    <subcellularLocation>
        <location evidence="1">Membrane</location>
    </subcellularLocation>
</comment>
<sequence length="255" mass="27423">MRPNSEQEDKEGAAQAVPSASSGRSSVLLRAFLVLLTLVFTGLGSWQVQRLFWKLDLIARVEARVAAAPVAPPSPTNWSDAEAQDFEYRHVIVNGVFDHSRETLVQAVTERGPGFWVLTPLQLDGGAAVLINRGFVPPEKRDPVSRSDGNTSGSVTLRGLLRITEPGGGFLRANNPAQDRWFSRDVAAIAAAKGIANTAPYFIDADATPNPGGFPVGGLTVVTFRNSHLVYALTWFALAAMSLGALVYVRRLRAG</sequence>
<comment type="caution">
    <text evidence="7">The sequence shown here is derived from an EMBL/GenBank/DDBJ whole genome shotgun (WGS) entry which is preliminary data.</text>
</comment>
<evidence type="ECO:0000256" key="4">
    <source>
        <dbReference type="ARBA" id="ARBA00022989"/>
    </source>
</evidence>
<dbReference type="PANTHER" id="PTHR23427:SF2">
    <property type="entry name" value="SURFEIT LOCUS PROTEIN 1"/>
    <property type="match status" value="1"/>
</dbReference>
<evidence type="ECO:0000256" key="2">
    <source>
        <dbReference type="ARBA" id="ARBA00007165"/>
    </source>
</evidence>
<dbReference type="RefSeq" id="WP_128440619.1">
    <property type="nucleotide sequence ID" value="NZ_SBIP01000001.1"/>
</dbReference>
<dbReference type="GO" id="GO:0005886">
    <property type="term" value="C:plasma membrane"/>
    <property type="evidence" value="ECO:0007669"/>
    <property type="project" value="UniProtKB-SubCell"/>
</dbReference>
<dbReference type="PANTHER" id="PTHR23427">
    <property type="entry name" value="SURFEIT LOCUS PROTEIN"/>
    <property type="match status" value="1"/>
</dbReference>
<gene>
    <name evidence="7" type="ORF">EPK99_00140</name>
</gene>
<dbReference type="AlphaFoldDB" id="A0A3S3RKT2"/>
<evidence type="ECO:0000256" key="6">
    <source>
        <dbReference type="RuleBase" id="RU363076"/>
    </source>
</evidence>
<dbReference type="Proteomes" id="UP000287687">
    <property type="component" value="Unassembled WGS sequence"/>
</dbReference>
<dbReference type="PROSITE" id="PS50895">
    <property type="entry name" value="SURF1"/>
    <property type="match status" value="1"/>
</dbReference>
<keyword evidence="8" id="KW-1185">Reference proteome</keyword>
<feature type="transmembrane region" description="Helical" evidence="6">
    <location>
        <begin position="229"/>
        <end position="249"/>
    </location>
</feature>
<reference evidence="7 8" key="1">
    <citation type="submission" date="2019-01" db="EMBL/GenBank/DDBJ databases">
        <title>The draft genome of Rhizobium sp. 24NR.</title>
        <authorList>
            <person name="Liu L."/>
            <person name="Liang L."/>
            <person name="Shi S."/>
            <person name="Xu L."/>
            <person name="Wang X."/>
            <person name="Li L."/>
            <person name="Zhang X."/>
        </authorList>
    </citation>
    <scope>NUCLEOTIDE SEQUENCE [LARGE SCALE GENOMIC DNA]</scope>
    <source>
        <strain evidence="7 8">24NR</strain>
    </source>
</reference>
<evidence type="ECO:0000256" key="3">
    <source>
        <dbReference type="ARBA" id="ARBA00022692"/>
    </source>
</evidence>
<keyword evidence="4 6" id="KW-1133">Transmembrane helix</keyword>
<keyword evidence="5 6" id="KW-0472">Membrane</keyword>
<proteinExistence type="inferred from homology"/>
<evidence type="ECO:0000313" key="8">
    <source>
        <dbReference type="Proteomes" id="UP000287687"/>
    </source>
</evidence>
<feature type="transmembrane region" description="Helical" evidence="6">
    <location>
        <begin position="27"/>
        <end position="46"/>
    </location>
</feature>
<dbReference type="EMBL" id="SBIP01000001">
    <property type="protein sequence ID" value="RWX80791.1"/>
    <property type="molecule type" value="Genomic_DNA"/>
</dbReference>
<keyword evidence="3 6" id="KW-0812">Transmembrane</keyword>
<name>A0A3S3RKT2_9HYPH</name>
<dbReference type="CDD" id="cd06662">
    <property type="entry name" value="SURF1"/>
    <property type="match status" value="1"/>
</dbReference>
<dbReference type="InterPro" id="IPR045214">
    <property type="entry name" value="Surf1/Surf4"/>
</dbReference>
<dbReference type="InterPro" id="IPR002994">
    <property type="entry name" value="Surf1/Shy1"/>
</dbReference>
<keyword evidence="6" id="KW-1003">Cell membrane</keyword>
<evidence type="ECO:0000313" key="7">
    <source>
        <dbReference type="EMBL" id="RWX80791.1"/>
    </source>
</evidence>
<accession>A0A3S3RKT2</accession>
<dbReference type="Pfam" id="PF02104">
    <property type="entry name" value="SURF1"/>
    <property type="match status" value="1"/>
</dbReference>
<protein>
    <recommendedName>
        <fullName evidence="6">SURF1-like protein</fullName>
    </recommendedName>
</protein>
<evidence type="ECO:0000256" key="1">
    <source>
        <dbReference type="ARBA" id="ARBA00004370"/>
    </source>
</evidence>
<organism evidence="7 8">
    <name type="scientific">Neorhizobium lilium</name>
    <dbReference type="NCBI Taxonomy" id="2503024"/>
    <lineage>
        <taxon>Bacteria</taxon>
        <taxon>Pseudomonadati</taxon>
        <taxon>Pseudomonadota</taxon>
        <taxon>Alphaproteobacteria</taxon>
        <taxon>Hyphomicrobiales</taxon>
        <taxon>Rhizobiaceae</taxon>
        <taxon>Rhizobium/Agrobacterium group</taxon>
        <taxon>Neorhizobium</taxon>
    </lineage>
</organism>
<dbReference type="OrthoDB" id="6079986at2"/>